<feature type="transmembrane region" description="Helical" evidence="7">
    <location>
        <begin position="207"/>
        <end position="227"/>
    </location>
</feature>
<dbReference type="InterPro" id="IPR003524">
    <property type="entry name" value="PNAcMuramoyl-5peptid_Trfase"/>
</dbReference>
<evidence type="ECO:0000256" key="6">
    <source>
        <dbReference type="ARBA" id="ARBA00023136"/>
    </source>
</evidence>
<dbReference type="GO" id="GO:0008963">
    <property type="term" value="F:phospho-N-acetylmuramoyl-pentapeptide-transferase activity"/>
    <property type="evidence" value="ECO:0007669"/>
    <property type="project" value="UniProtKB-UniRule"/>
</dbReference>
<feature type="binding site" evidence="9">
    <location>
        <position position="169"/>
    </location>
    <ligand>
        <name>Mg(2+)</name>
        <dbReference type="ChEBI" id="CHEBI:18420"/>
    </ligand>
</feature>
<keyword evidence="7" id="KW-0132">Cell division</keyword>
<dbReference type="AlphaFoldDB" id="A0A9D1CWH6"/>
<dbReference type="GO" id="GO:0051301">
    <property type="term" value="P:cell division"/>
    <property type="evidence" value="ECO:0007669"/>
    <property type="project" value="UniProtKB-KW"/>
</dbReference>
<accession>A0A9D1CWH6</accession>
<comment type="function">
    <text evidence="7">Catalyzes the initial step of the lipid cycle reactions in the biosynthesis of the cell wall peptidoglycan: transfers peptidoglycan precursor phospho-MurNAc-pentapeptide from UDP-MurNAc-pentapeptide onto the lipid carrier undecaprenyl phosphate, yielding undecaprenyl-pyrophosphoryl-MurNAc-pentapeptide, known as lipid I.</text>
</comment>
<dbReference type="GO" id="GO:0046872">
    <property type="term" value="F:metal ion binding"/>
    <property type="evidence" value="ECO:0007669"/>
    <property type="project" value="UniProtKB-KW"/>
</dbReference>
<feature type="binding site" evidence="9">
    <location>
        <position position="238"/>
    </location>
    <ligand>
        <name>Mg(2+)</name>
        <dbReference type="ChEBI" id="CHEBI:18420"/>
    </ligand>
</feature>
<dbReference type="GO" id="GO:0008360">
    <property type="term" value="P:regulation of cell shape"/>
    <property type="evidence" value="ECO:0007669"/>
    <property type="project" value="UniProtKB-KW"/>
</dbReference>
<evidence type="ECO:0000313" key="11">
    <source>
        <dbReference type="Proteomes" id="UP000824260"/>
    </source>
</evidence>
<evidence type="ECO:0000256" key="7">
    <source>
        <dbReference type="HAMAP-Rule" id="MF_00038"/>
    </source>
</evidence>
<keyword evidence="5 7" id="KW-1133">Transmembrane helix</keyword>
<dbReference type="Proteomes" id="UP000824260">
    <property type="component" value="Unassembled WGS sequence"/>
</dbReference>
<keyword evidence="4 7" id="KW-0812">Transmembrane</keyword>
<feature type="transmembrane region" description="Helical" evidence="7">
    <location>
        <begin position="183"/>
        <end position="201"/>
    </location>
</feature>
<evidence type="ECO:0000256" key="2">
    <source>
        <dbReference type="ARBA" id="ARBA00005583"/>
    </source>
</evidence>
<dbReference type="GO" id="GO:0009252">
    <property type="term" value="P:peptidoglycan biosynthetic process"/>
    <property type="evidence" value="ECO:0007669"/>
    <property type="project" value="UniProtKB-UniRule"/>
</dbReference>
<dbReference type="HAMAP" id="MF_00038">
    <property type="entry name" value="MraY"/>
    <property type="match status" value="1"/>
</dbReference>
<dbReference type="EC" id="2.7.8.13" evidence="7 8"/>
<keyword evidence="7" id="KW-0131">Cell cycle</keyword>
<comment type="caution">
    <text evidence="10">The sequence shown here is derived from an EMBL/GenBank/DDBJ whole genome shotgun (WGS) entry which is preliminary data.</text>
</comment>
<dbReference type="InterPro" id="IPR018480">
    <property type="entry name" value="PNAcMuramoyl-5peptid_Trfase_CS"/>
</dbReference>
<keyword evidence="7" id="KW-0573">Peptidoglycan synthesis</keyword>
<comment type="subcellular location">
    <subcellularLocation>
        <location evidence="7">Cell membrane</location>
        <topology evidence="7">Multi-pass membrane protein</topology>
    </subcellularLocation>
    <subcellularLocation>
        <location evidence="1">Membrane</location>
        <topology evidence="1">Multi-pass membrane protein</topology>
    </subcellularLocation>
</comment>
<feature type="transmembrane region" description="Helical" evidence="7">
    <location>
        <begin position="75"/>
        <end position="94"/>
    </location>
</feature>
<dbReference type="EMBL" id="DVFZ01000005">
    <property type="protein sequence ID" value="HIQ81500.1"/>
    <property type="molecule type" value="Genomic_DNA"/>
</dbReference>
<evidence type="ECO:0000256" key="5">
    <source>
        <dbReference type="ARBA" id="ARBA00022989"/>
    </source>
</evidence>
<evidence type="ECO:0000256" key="9">
    <source>
        <dbReference type="PIRSR" id="PIRSR600715-1"/>
    </source>
</evidence>
<feature type="transmembrane region" description="Helical" evidence="7">
    <location>
        <begin position="239"/>
        <end position="257"/>
    </location>
</feature>
<comment type="cofactor">
    <cofactor evidence="7 9">
        <name>Mg(2+)</name>
        <dbReference type="ChEBI" id="CHEBI:18420"/>
    </cofactor>
</comment>
<keyword evidence="7" id="KW-1003">Cell membrane</keyword>
<feature type="transmembrane region" description="Helical" evidence="7">
    <location>
        <begin position="150"/>
        <end position="171"/>
    </location>
</feature>
<keyword evidence="7 9" id="KW-0479">Metal-binding</keyword>
<protein>
    <recommendedName>
        <fullName evidence="7 8">Phospho-N-acetylmuramoyl-pentapeptide-transferase</fullName>
        <ecNumber evidence="7 8">2.7.8.13</ecNumber>
    </recommendedName>
    <alternativeName>
        <fullName evidence="7">UDP-MurNAc-pentapeptide phosphotransferase</fullName>
    </alternativeName>
</protein>
<keyword evidence="3 7" id="KW-0808">Transferase</keyword>
<feature type="transmembrane region" description="Helical" evidence="7">
    <location>
        <begin position="310"/>
        <end position="329"/>
    </location>
</feature>
<evidence type="ECO:0000313" key="10">
    <source>
        <dbReference type="EMBL" id="HIQ81500.1"/>
    </source>
</evidence>
<dbReference type="Pfam" id="PF00953">
    <property type="entry name" value="Glycos_transf_4"/>
    <property type="match status" value="1"/>
</dbReference>
<evidence type="ECO:0000256" key="4">
    <source>
        <dbReference type="ARBA" id="ARBA00022692"/>
    </source>
</evidence>
<dbReference type="PANTHER" id="PTHR22926">
    <property type="entry name" value="PHOSPHO-N-ACETYLMURAMOYL-PENTAPEPTIDE-TRANSFERASE"/>
    <property type="match status" value="1"/>
</dbReference>
<dbReference type="NCBIfam" id="TIGR00445">
    <property type="entry name" value="mraY"/>
    <property type="match status" value="1"/>
</dbReference>
<keyword evidence="7" id="KW-0133">Cell shape</keyword>
<name>A0A9D1CWH6_9FIRM</name>
<reference evidence="10" key="2">
    <citation type="journal article" date="2021" name="PeerJ">
        <title>Extensive microbial diversity within the chicken gut microbiome revealed by metagenomics and culture.</title>
        <authorList>
            <person name="Gilroy R."/>
            <person name="Ravi A."/>
            <person name="Getino M."/>
            <person name="Pursley I."/>
            <person name="Horton D.L."/>
            <person name="Alikhan N.F."/>
            <person name="Baker D."/>
            <person name="Gharbi K."/>
            <person name="Hall N."/>
            <person name="Watson M."/>
            <person name="Adriaenssens E.M."/>
            <person name="Foster-Nyarko E."/>
            <person name="Jarju S."/>
            <person name="Secka A."/>
            <person name="Antonio M."/>
            <person name="Oren A."/>
            <person name="Chaudhuri R.R."/>
            <person name="La Ragione R."/>
            <person name="Hildebrand F."/>
            <person name="Pallen M.J."/>
        </authorList>
    </citation>
    <scope>NUCLEOTIDE SEQUENCE</scope>
    <source>
        <strain evidence="10">ChiSjej6B24-2974</strain>
    </source>
</reference>
<dbReference type="CDD" id="cd06852">
    <property type="entry name" value="GT_MraY"/>
    <property type="match status" value="1"/>
</dbReference>
<feature type="transmembrane region" description="Helical" evidence="7">
    <location>
        <begin position="6"/>
        <end position="26"/>
    </location>
</feature>
<evidence type="ECO:0000256" key="8">
    <source>
        <dbReference type="NCBIfam" id="TIGR00445"/>
    </source>
</evidence>
<proteinExistence type="inferred from homology"/>
<comment type="pathway">
    <text evidence="7">Cell wall biogenesis; peptidoglycan biosynthesis.</text>
</comment>
<dbReference type="Pfam" id="PF10555">
    <property type="entry name" value="MraY_sig1"/>
    <property type="match status" value="1"/>
</dbReference>
<reference evidence="10" key="1">
    <citation type="submission" date="2020-10" db="EMBL/GenBank/DDBJ databases">
        <authorList>
            <person name="Gilroy R."/>
        </authorList>
    </citation>
    <scope>NUCLEOTIDE SEQUENCE</scope>
    <source>
        <strain evidence="10">ChiSjej6B24-2974</strain>
    </source>
</reference>
<keyword evidence="7" id="KW-0961">Cell wall biogenesis/degradation</keyword>
<dbReference type="GO" id="GO:0071555">
    <property type="term" value="P:cell wall organization"/>
    <property type="evidence" value="ECO:0007669"/>
    <property type="project" value="UniProtKB-KW"/>
</dbReference>
<keyword evidence="6 7" id="KW-0472">Membrane</keyword>
<evidence type="ECO:0000256" key="3">
    <source>
        <dbReference type="ARBA" id="ARBA00022679"/>
    </source>
</evidence>
<feature type="transmembrane region" description="Helical" evidence="7">
    <location>
        <begin position="114"/>
        <end position="130"/>
    </location>
</feature>
<gene>
    <name evidence="7" type="primary">mraY</name>
    <name evidence="10" type="ORF">IAA52_00175</name>
</gene>
<feature type="transmembrane region" description="Helical" evidence="7">
    <location>
        <begin position="47"/>
        <end position="69"/>
    </location>
</feature>
<sequence length="331" mass="35753">MQRLILTIIAAFVMAIVFGPVVIPWLRRMKFGQTIYDLGPQSHKKKQGIPTMGGVIFAVPALIAALVFAQGESRWDFLLIAIVCAVGFGLVGFVDDFIKVKLHRSLGLTPKQKLAPQAVIALGLSIWAYNHPLIGSKLIVPFFGVEWDLGWFYIPVMMFILVGTVNSANLLDGLDGLLGGCSLFDFATMALICVLMAGADPANADNLINTAIFAGAMAGGLLGFLRFNAYPASVFMGDVGSFFIGGALVGICLVTRLSLLLPVIAFAMFVSSLSDIIQVTYFKATHGKRIFRMAPLHHHFELSGMPETRVVAMYYIVTVLLCLLALSGFTA</sequence>
<dbReference type="InterPro" id="IPR000715">
    <property type="entry name" value="Glycosyl_transferase_4"/>
</dbReference>
<comment type="catalytic activity">
    <reaction evidence="7">
        <text>UDP-N-acetyl-alpha-D-muramoyl-L-alanyl-gamma-D-glutamyl-meso-2,6-diaminopimeloyl-D-alanyl-D-alanine + di-trans,octa-cis-undecaprenyl phosphate = di-trans,octa-cis-undecaprenyl diphospho-N-acetyl-alpha-D-muramoyl-L-alanyl-D-glutamyl-meso-2,6-diaminopimeloyl-D-alanyl-D-alanine + UMP</text>
        <dbReference type="Rhea" id="RHEA:28386"/>
        <dbReference type="ChEBI" id="CHEBI:57865"/>
        <dbReference type="ChEBI" id="CHEBI:60392"/>
        <dbReference type="ChEBI" id="CHEBI:61386"/>
        <dbReference type="ChEBI" id="CHEBI:61387"/>
        <dbReference type="EC" id="2.7.8.13"/>
    </reaction>
</comment>
<dbReference type="PANTHER" id="PTHR22926:SF5">
    <property type="entry name" value="PHOSPHO-N-ACETYLMURAMOYL-PENTAPEPTIDE-TRANSFERASE HOMOLOG"/>
    <property type="match status" value="1"/>
</dbReference>
<comment type="similarity">
    <text evidence="2 7">Belongs to the glycosyltransferase 4 family. MraY subfamily.</text>
</comment>
<organism evidence="10 11">
    <name type="scientific">Candidatus Pullichristensenella stercorigallinarum</name>
    <dbReference type="NCBI Taxonomy" id="2840909"/>
    <lineage>
        <taxon>Bacteria</taxon>
        <taxon>Bacillati</taxon>
        <taxon>Bacillota</taxon>
        <taxon>Clostridia</taxon>
        <taxon>Candidatus Pullichristensenella</taxon>
    </lineage>
</organism>
<dbReference type="GO" id="GO:0005886">
    <property type="term" value="C:plasma membrane"/>
    <property type="evidence" value="ECO:0007669"/>
    <property type="project" value="UniProtKB-SubCell"/>
</dbReference>
<evidence type="ECO:0000256" key="1">
    <source>
        <dbReference type="ARBA" id="ARBA00004141"/>
    </source>
</evidence>
<keyword evidence="7 9" id="KW-0460">Magnesium</keyword>